<dbReference type="AlphaFoldDB" id="A0A0K2H3E1"/>
<dbReference type="EMBL" id="CP006841">
    <property type="protein sequence ID" value="ALA68565.1"/>
    <property type="molecule type" value="Genomic_DNA"/>
</dbReference>
<dbReference type="KEGG" id="clw:CLAC_07405"/>
<dbReference type="RefSeq" id="WP_156324799.1">
    <property type="nucleotide sequence ID" value="NZ_CP006841.1"/>
</dbReference>
<organism evidence="2 3">
    <name type="scientific">Corynebacterium lactis RW2-5</name>
    <dbReference type="NCBI Taxonomy" id="1408189"/>
    <lineage>
        <taxon>Bacteria</taxon>
        <taxon>Bacillati</taxon>
        <taxon>Actinomycetota</taxon>
        <taxon>Actinomycetes</taxon>
        <taxon>Mycobacteriales</taxon>
        <taxon>Corynebacteriaceae</taxon>
        <taxon>Corynebacterium</taxon>
    </lineage>
</organism>
<accession>A0A0K2H3E1</accession>
<dbReference type="Proteomes" id="UP000058446">
    <property type="component" value="Chromosome"/>
</dbReference>
<protein>
    <submittedName>
        <fullName evidence="2">Uncharacterized protein</fullName>
    </submittedName>
</protein>
<evidence type="ECO:0000313" key="3">
    <source>
        <dbReference type="Proteomes" id="UP000058446"/>
    </source>
</evidence>
<keyword evidence="3" id="KW-1185">Reference proteome</keyword>
<evidence type="ECO:0000313" key="2">
    <source>
        <dbReference type="EMBL" id="ALA68565.1"/>
    </source>
</evidence>
<proteinExistence type="predicted"/>
<reference evidence="2 3" key="1">
    <citation type="submission" date="2013-10" db="EMBL/GenBank/DDBJ databases">
        <title>Complete genome sequence of Corynebacterium lactis DSM 45799(T), isolated from raw cow milk.</title>
        <authorList>
            <person name="Ruckert C."/>
            <person name="Albersmeier A."/>
            <person name="Lipski A."/>
            <person name="Kalinowski J."/>
        </authorList>
    </citation>
    <scope>NUCLEOTIDE SEQUENCE [LARGE SCALE GENOMIC DNA]</scope>
    <source>
        <strain evidence="2 3">RW2-5</strain>
    </source>
</reference>
<feature type="compositionally biased region" description="Basic and acidic residues" evidence="1">
    <location>
        <begin position="1"/>
        <end position="21"/>
    </location>
</feature>
<feature type="region of interest" description="Disordered" evidence="1">
    <location>
        <begin position="1"/>
        <end position="29"/>
    </location>
</feature>
<name>A0A0K2H3E1_9CORY</name>
<sequence length="45" mass="4887">MTTKKIDSDAEHQSQDHREPEATELQEDAPAKCIVVNARPLGGVA</sequence>
<gene>
    <name evidence="2" type="ORF">CLAC_07405</name>
</gene>
<evidence type="ECO:0000256" key="1">
    <source>
        <dbReference type="SAM" id="MobiDB-lite"/>
    </source>
</evidence>